<dbReference type="Proteomes" id="UP001154282">
    <property type="component" value="Unassembled WGS sequence"/>
</dbReference>
<evidence type="ECO:0000313" key="2">
    <source>
        <dbReference type="Proteomes" id="UP001154282"/>
    </source>
</evidence>
<comment type="caution">
    <text evidence="1">The sequence shown here is derived from an EMBL/GenBank/DDBJ whole genome shotgun (WGS) entry which is preliminary data.</text>
</comment>
<name>A0AAV0P4L0_9ROSI</name>
<proteinExistence type="predicted"/>
<evidence type="ECO:0000313" key="1">
    <source>
        <dbReference type="EMBL" id="CAI0466108.1"/>
    </source>
</evidence>
<gene>
    <name evidence="1" type="ORF">LITE_LOCUS36893</name>
</gene>
<reference evidence="1" key="1">
    <citation type="submission" date="2022-08" db="EMBL/GenBank/DDBJ databases">
        <authorList>
            <person name="Gutierrez-Valencia J."/>
        </authorList>
    </citation>
    <scope>NUCLEOTIDE SEQUENCE</scope>
</reference>
<protein>
    <submittedName>
        <fullName evidence="1">Uncharacterized protein</fullName>
    </submittedName>
</protein>
<keyword evidence="2" id="KW-1185">Reference proteome</keyword>
<accession>A0AAV0P4L0</accession>
<sequence length="31" mass="3478">MRVRNGLGEFMSIRVEGMILWQSGVLATGRL</sequence>
<dbReference type="AlphaFoldDB" id="A0AAV0P4L0"/>
<dbReference type="EMBL" id="CAMGYJ010000008">
    <property type="protein sequence ID" value="CAI0466108.1"/>
    <property type="molecule type" value="Genomic_DNA"/>
</dbReference>
<organism evidence="1 2">
    <name type="scientific">Linum tenue</name>
    <dbReference type="NCBI Taxonomy" id="586396"/>
    <lineage>
        <taxon>Eukaryota</taxon>
        <taxon>Viridiplantae</taxon>
        <taxon>Streptophyta</taxon>
        <taxon>Embryophyta</taxon>
        <taxon>Tracheophyta</taxon>
        <taxon>Spermatophyta</taxon>
        <taxon>Magnoliopsida</taxon>
        <taxon>eudicotyledons</taxon>
        <taxon>Gunneridae</taxon>
        <taxon>Pentapetalae</taxon>
        <taxon>rosids</taxon>
        <taxon>fabids</taxon>
        <taxon>Malpighiales</taxon>
        <taxon>Linaceae</taxon>
        <taxon>Linum</taxon>
    </lineage>
</organism>